<dbReference type="Proteomes" id="UP000249099">
    <property type="component" value="Unassembled WGS sequence"/>
</dbReference>
<sequence length="273" mass="32085">MNNNNKDYKQYAKAVYAGLDRLKTVQLTEQMVKENKMLSVLDKPATYGYAEIANYKDVMEVYENMDVNHDMYGKIKLKEFFDELLYMKCIPLDFNTLKQLNGNGWELKEIDNTINYPINLERNLIMQVFENELTQDIIIGFRIDMSDYGLNLWLPPFFMEVEKCNFNEVAYNVDFLLAKIKFWYEGEDYVATLSGHPLTTGNNCIDVFRKDADNDDLDLTEYEVDLEALSEKEFFEEVKEYINDNMDMLERVNNVNTEYMELDSEVRGQVSIG</sequence>
<protein>
    <submittedName>
        <fullName evidence="1">Uncharacterized protein</fullName>
    </submittedName>
</protein>
<dbReference type="RefSeq" id="WP_112790324.1">
    <property type="nucleotide sequence ID" value="NZ_NAQV01000023.1"/>
</dbReference>
<comment type="caution">
    <text evidence="1">The sequence shown here is derived from an EMBL/GenBank/DDBJ whole genome shotgun (WGS) entry which is preliminary data.</text>
</comment>
<organism evidence="1 2">
    <name type="scientific">Dolosigranulum pigrum</name>
    <dbReference type="NCBI Taxonomy" id="29394"/>
    <lineage>
        <taxon>Bacteria</taxon>
        <taxon>Bacillati</taxon>
        <taxon>Bacillota</taxon>
        <taxon>Bacilli</taxon>
        <taxon>Lactobacillales</taxon>
        <taxon>Carnobacteriaceae</taxon>
        <taxon>Dolosigranulum</taxon>
    </lineage>
</organism>
<evidence type="ECO:0000313" key="2">
    <source>
        <dbReference type="Proteomes" id="UP000249099"/>
    </source>
</evidence>
<dbReference type="EMBL" id="NAQV01000023">
    <property type="protein sequence ID" value="RAN62376.1"/>
    <property type="molecule type" value="Genomic_DNA"/>
</dbReference>
<dbReference type="AlphaFoldDB" id="A0A328KHV9"/>
<name>A0A328KHV9_9LACT</name>
<reference evidence="1 2" key="1">
    <citation type="submission" date="2017-03" db="EMBL/GenBank/DDBJ databases">
        <title>wgs assembly of Dolosigranulum pigrum KPL CDC strains.</title>
        <authorList>
            <person name="Brugger S.D."/>
            <person name="Pettigrew M."/>
            <person name="Kong Y."/>
            <person name="Lemon K.P."/>
        </authorList>
    </citation>
    <scope>NUCLEOTIDE SEQUENCE [LARGE SCALE GENOMIC DNA]</scope>
    <source>
        <strain evidence="1 2">KPL1931_CDC4294-98</strain>
    </source>
</reference>
<accession>A0A328KHV9</accession>
<gene>
    <name evidence="1" type="ORF">B8A44_07460</name>
</gene>
<proteinExistence type="predicted"/>
<evidence type="ECO:0000313" key="1">
    <source>
        <dbReference type="EMBL" id="RAN62376.1"/>
    </source>
</evidence>